<keyword evidence="2" id="KW-1185">Reference proteome</keyword>
<accession>A0A1X6WMD2</accession>
<organism evidence="1 2">
    <name type="scientific">Vagococcus fluvialis bH819</name>
    <dbReference type="NCBI Taxonomy" id="1255619"/>
    <lineage>
        <taxon>Bacteria</taxon>
        <taxon>Bacillati</taxon>
        <taxon>Bacillota</taxon>
        <taxon>Bacilli</taxon>
        <taxon>Lactobacillales</taxon>
        <taxon>Enterococcaceae</taxon>
        <taxon>Vagococcus</taxon>
    </lineage>
</organism>
<dbReference type="Proteomes" id="UP000195918">
    <property type="component" value="Unassembled WGS sequence"/>
</dbReference>
<dbReference type="RefSeq" id="WP_086950477.1">
    <property type="nucleotide sequence ID" value="NZ_FWFD01000004.1"/>
</dbReference>
<dbReference type="OrthoDB" id="2200389at2"/>
<sequence length="71" mass="8292">MGFGQWKPQEKIIENQQFYKNQKVSFVYKKELYEGRISKLLINSAIVTVPTFSKTSTLSEKTVISYKDLIK</sequence>
<name>A0A1X6WMD2_9ENTE</name>
<evidence type="ECO:0000313" key="1">
    <source>
        <dbReference type="EMBL" id="SLM84826.1"/>
    </source>
</evidence>
<dbReference type="AlphaFoldDB" id="A0A1X6WMD2"/>
<evidence type="ECO:0000313" key="2">
    <source>
        <dbReference type="Proteomes" id="UP000195918"/>
    </source>
</evidence>
<gene>
    <name evidence="1" type="ORF">FM121_01945</name>
</gene>
<proteinExistence type="predicted"/>
<reference evidence="2" key="1">
    <citation type="submission" date="2017-02" db="EMBL/GenBank/DDBJ databases">
        <authorList>
            <person name="Dridi B."/>
        </authorList>
    </citation>
    <scope>NUCLEOTIDE SEQUENCE [LARGE SCALE GENOMIC DNA]</scope>
    <source>
        <strain evidence="2">bH819</strain>
    </source>
</reference>
<protein>
    <submittedName>
        <fullName evidence="1">Uncharacterized protein</fullName>
    </submittedName>
</protein>
<dbReference type="EMBL" id="FWFD01000004">
    <property type="protein sequence ID" value="SLM84826.1"/>
    <property type="molecule type" value="Genomic_DNA"/>
</dbReference>